<protein>
    <recommendedName>
        <fullName evidence="9">Inositol-tetrakisphosphate 1-kinase</fullName>
        <ecNumber evidence="9">2.7.1.134</ecNumber>
    </recommendedName>
</protein>
<evidence type="ECO:0000313" key="11">
    <source>
        <dbReference type="EMBL" id="CAK9309060.1"/>
    </source>
</evidence>
<sequence>MSSSIFPSSPSMSSPRFRIGYALSLKKERSFILPSLVDYAKLHGIDLVRIDPLLPLIDQSPFHCIIHKLYDPSWVQQLHDFTSQFPDVVVVDPPELISRLLNRDSMLQVVKEVKVPQGDERIETPKQVVVNDLDVVIKDGLNAFSDLGLNFPIIAKPLESDGTAKSHQLCLVSNDSGFKGLNAPIVLQEFVNHGGVVFKVYVVGECVVCVTRKSLPDIAPEEVKKLDAVSSFSQISNSGAQGDDEGNVEMPSLEFVMHVAAGLREATGLRLFNFDLIRDSSDHNRYLVIDINYLPGYAKMPNYEPFLTKFFLDVVQKQTVGGAFSSSYVNENEVVFC</sequence>
<dbReference type="PANTHER" id="PTHR14217">
    <property type="entry name" value="INOSITOL-TETRAKISPHOSPHATE 1-KINASE"/>
    <property type="match status" value="1"/>
</dbReference>
<comment type="similarity">
    <text evidence="1 9">Belongs to the ITPK1 family.</text>
</comment>
<evidence type="ECO:0000256" key="2">
    <source>
        <dbReference type="ARBA" id="ARBA00011245"/>
    </source>
</evidence>
<reference evidence="11 12" key="1">
    <citation type="submission" date="2024-03" db="EMBL/GenBank/DDBJ databases">
        <authorList>
            <person name="Gkanogiannis A."/>
            <person name="Becerra Lopez-Lavalle L."/>
        </authorList>
    </citation>
    <scope>NUCLEOTIDE SEQUENCE [LARGE SCALE GENOMIC DNA]</scope>
</reference>
<gene>
    <name evidence="11" type="ORF">CITCOLO1_LOCUS585</name>
</gene>
<keyword evidence="6 9" id="KW-0418">Kinase</keyword>
<dbReference type="PANTHER" id="PTHR14217:SF24">
    <property type="entry name" value="INOSITOL-TETRAKISPHOSPHATE 1-KINASE 1"/>
    <property type="match status" value="1"/>
</dbReference>
<evidence type="ECO:0000256" key="1">
    <source>
        <dbReference type="ARBA" id="ARBA00009601"/>
    </source>
</evidence>
<evidence type="ECO:0000256" key="3">
    <source>
        <dbReference type="ARBA" id="ARBA00022679"/>
    </source>
</evidence>
<keyword evidence="12" id="KW-1185">Reference proteome</keyword>
<dbReference type="InterPro" id="IPR041429">
    <property type="entry name" value="ITPK1_N"/>
</dbReference>
<name>A0ABP0XLM0_9ROSI</name>
<evidence type="ECO:0000259" key="10">
    <source>
        <dbReference type="PROSITE" id="PS50975"/>
    </source>
</evidence>
<dbReference type="InterPro" id="IPR011761">
    <property type="entry name" value="ATP-grasp"/>
</dbReference>
<comment type="cofactor">
    <cofactor evidence="9">
        <name>Mg(2+)</name>
        <dbReference type="ChEBI" id="CHEBI:18420"/>
    </cofactor>
    <text evidence="9">Binds 2 magnesium ions per subunit.</text>
</comment>
<dbReference type="PROSITE" id="PS50975">
    <property type="entry name" value="ATP_GRASP"/>
    <property type="match status" value="1"/>
</dbReference>
<accession>A0ABP0XLM0</accession>
<keyword evidence="3 9" id="KW-0808">Transferase</keyword>
<evidence type="ECO:0000256" key="5">
    <source>
        <dbReference type="ARBA" id="ARBA00022741"/>
    </source>
</evidence>
<evidence type="ECO:0000256" key="9">
    <source>
        <dbReference type="PIRNR" id="PIRNR038186"/>
    </source>
</evidence>
<dbReference type="EC" id="2.7.1.134" evidence="9"/>
<keyword evidence="4 9" id="KW-0479">Metal-binding</keyword>
<comment type="function">
    <text evidence="9">Kinase that can phosphorylate various inositol polyphosphate such as Ins(3,4,5,6)P4 or Ins(1,3,4)P3.</text>
</comment>
<evidence type="ECO:0000256" key="8">
    <source>
        <dbReference type="ARBA" id="ARBA00022842"/>
    </source>
</evidence>
<evidence type="ECO:0000313" key="12">
    <source>
        <dbReference type="Proteomes" id="UP001642487"/>
    </source>
</evidence>
<comment type="subunit">
    <text evidence="2 9">Monomer.</text>
</comment>
<dbReference type="InterPro" id="IPR040464">
    <property type="entry name" value="InsP(3)kin_ATP-grasp"/>
</dbReference>
<evidence type="ECO:0000256" key="4">
    <source>
        <dbReference type="ARBA" id="ARBA00022723"/>
    </source>
</evidence>
<dbReference type="Proteomes" id="UP001642487">
    <property type="component" value="Chromosome 1"/>
</dbReference>
<organism evidence="11 12">
    <name type="scientific">Citrullus colocynthis</name>
    <name type="common">colocynth</name>
    <dbReference type="NCBI Taxonomy" id="252529"/>
    <lineage>
        <taxon>Eukaryota</taxon>
        <taxon>Viridiplantae</taxon>
        <taxon>Streptophyta</taxon>
        <taxon>Embryophyta</taxon>
        <taxon>Tracheophyta</taxon>
        <taxon>Spermatophyta</taxon>
        <taxon>Magnoliopsida</taxon>
        <taxon>eudicotyledons</taxon>
        <taxon>Gunneridae</taxon>
        <taxon>Pentapetalae</taxon>
        <taxon>rosids</taxon>
        <taxon>fabids</taxon>
        <taxon>Cucurbitales</taxon>
        <taxon>Cucurbitaceae</taxon>
        <taxon>Benincaseae</taxon>
        <taxon>Citrullus</taxon>
    </lineage>
</organism>
<feature type="domain" description="ATP-grasp" evidence="10">
    <location>
        <begin position="114"/>
        <end position="320"/>
    </location>
</feature>
<keyword evidence="7 9" id="KW-0067">ATP-binding</keyword>
<proteinExistence type="inferred from homology"/>
<dbReference type="SUPFAM" id="SSF56059">
    <property type="entry name" value="Glutathione synthetase ATP-binding domain-like"/>
    <property type="match status" value="1"/>
</dbReference>
<evidence type="ECO:0000256" key="6">
    <source>
        <dbReference type="ARBA" id="ARBA00022777"/>
    </source>
</evidence>
<comment type="catalytic activity">
    <reaction evidence="9">
        <text>1D-myo-inositol 3,4,5,6-tetrakisphosphate + ATP = 1D-myo-inositol 1,3,4,5,6-pentakisphosphate + ADP + H(+)</text>
        <dbReference type="Rhea" id="RHEA:12452"/>
        <dbReference type="ChEBI" id="CHEBI:15378"/>
        <dbReference type="ChEBI" id="CHEBI:30616"/>
        <dbReference type="ChEBI" id="CHEBI:57539"/>
        <dbReference type="ChEBI" id="CHEBI:57733"/>
        <dbReference type="ChEBI" id="CHEBI:456216"/>
        <dbReference type="EC" id="2.7.1.134"/>
    </reaction>
</comment>
<dbReference type="InterPro" id="IPR008656">
    <property type="entry name" value="Inositol_tetrakis-P_1-kinase"/>
</dbReference>
<dbReference type="Gene3D" id="3.30.470.20">
    <property type="entry name" value="ATP-grasp fold, B domain"/>
    <property type="match status" value="1"/>
</dbReference>
<dbReference type="Pfam" id="PF05770">
    <property type="entry name" value="Ins134_P3_kin"/>
    <property type="match status" value="1"/>
</dbReference>
<dbReference type="PIRSF" id="PIRSF038186">
    <property type="entry name" value="ITPK"/>
    <property type="match status" value="1"/>
</dbReference>
<dbReference type="EMBL" id="OZ021735">
    <property type="protein sequence ID" value="CAK9309060.1"/>
    <property type="molecule type" value="Genomic_DNA"/>
</dbReference>
<dbReference type="Pfam" id="PF17927">
    <property type="entry name" value="Ins134_P3_kin_N"/>
    <property type="match status" value="1"/>
</dbReference>
<keyword evidence="8 9" id="KW-0460">Magnesium</keyword>
<keyword evidence="5 9" id="KW-0547">Nucleotide-binding</keyword>
<evidence type="ECO:0000256" key="7">
    <source>
        <dbReference type="ARBA" id="ARBA00022840"/>
    </source>
</evidence>